<name>A0A8A4ZFV9_9MICO</name>
<reference evidence="1" key="1">
    <citation type="submission" date="2021-03" db="EMBL/GenBank/DDBJ databases">
        <title>Pengzhenrongella sicca gen. nov., sp. nov., a new member of suborder Micrococcineae isolated from High-Arctic tundra soil.</title>
        <authorList>
            <person name="Peng F."/>
        </authorList>
    </citation>
    <scope>NUCLEOTIDE SEQUENCE</scope>
    <source>
        <strain evidence="1">LRZ-2</strain>
    </source>
</reference>
<accession>A0A8A4ZFV9</accession>
<evidence type="ECO:0000313" key="1">
    <source>
        <dbReference type="EMBL" id="QTE30900.1"/>
    </source>
</evidence>
<protein>
    <submittedName>
        <fullName evidence="1">Uncharacterized protein</fullName>
    </submittedName>
</protein>
<dbReference type="Proteomes" id="UP000663937">
    <property type="component" value="Chromosome"/>
</dbReference>
<evidence type="ECO:0000313" key="2">
    <source>
        <dbReference type="Proteomes" id="UP000663937"/>
    </source>
</evidence>
<dbReference type="EMBL" id="CP071868">
    <property type="protein sequence ID" value="QTE30900.1"/>
    <property type="molecule type" value="Genomic_DNA"/>
</dbReference>
<sequence length="370" mass="38449">MAALERVLTGPGASAAAGPGAAPAWAALLLERRDRTNAVLARARATGARSEDLRAALLDLGPLVETLAGDPAFARDRSGKVDALARAGDALVDTVVGLVRTRRWAGPSAERTSVLETAPLLPAWLAHDPRGTLEVLVHGAHHAAREGHPDVWARRLVAAASDPTAWPSAPGDPMATLRDLGVIAAWRAGVVRTRTAALAAARRVPARAALIALDLAADADLPAALERIEAEPWWWPTAAAHPGQARVMARLGGFRGTGGPWVRQPRVVGSRGDGWRWDVETDAPVAGGAAEHWLVAADAHGFAIRRTTRPDDAPAGARPGLDCADGAFVLAGSPGRLPWDDDLTGSATCGAVALLSRASSYAVDVVVADR</sequence>
<gene>
    <name evidence="1" type="ORF">J4E96_08230</name>
</gene>
<dbReference type="KEGG" id="psic:J4E96_08230"/>
<organism evidence="1 2">
    <name type="scientific">Pengzhenrongella sicca</name>
    <dbReference type="NCBI Taxonomy" id="2819238"/>
    <lineage>
        <taxon>Bacteria</taxon>
        <taxon>Bacillati</taxon>
        <taxon>Actinomycetota</taxon>
        <taxon>Actinomycetes</taxon>
        <taxon>Micrococcales</taxon>
        <taxon>Pengzhenrongella</taxon>
    </lineage>
</organism>
<dbReference type="RefSeq" id="WP_227425275.1">
    <property type="nucleotide sequence ID" value="NZ_CP071868.1"/>
</dbReference>
<proteinExistence type="predicted"/>
<keyword evidence="2" id="KW-1185">Reference proteome</keyword>
<dbReference type="AlphaFoldDB" id="A0A8A4ZFV9"/>